<organism evidence="1 2">
    <name type="scientific">Kaistia soli DSM 19436</name>
    <dbReference type="NCBI Taxonomy" id="1122133"/>
    <lineage>
        <taxon>Bacteria</taxon>
        <taxon>Pseudomonadati</taxon>
        <taxon>Pseudomonadota</taxon>
        <taxon>Alphaproteobacteria</taxon>
        <taxon>Hyphomicrobiales</taxon>
        <taxon>Kaistiaceae</taxon>
        <taxon>Kaistia</taxon>
    </lineage>
</organism>
<accession>A0A1M5C235</accession>
<proteinExistence type="predicted"/>
<evidence type="ECO:0000313" key="1">
    <source>
        <dbReference type="EMBL" id="SHF48726.1"/>
    </source>
</evidence>
<sequence>MSHSIPDHIEAASTLAVIASSNEPLLFLDAALRVIASST</sequence>
<gene>
    <name evidence="1" type="ORF">SAMN02745157_2185</name>
</gene>
<dbReference type="EMBL" id="FQUP01000002">
    <property type="protein sequence ID" value="SHF48726.1"/>
    <property type="molecule type" value="Genomic_DNA"/>
</dbReference>
<protein>
    <submittedName>
        <fullName evidence="1">Uncharacterized protein</fullName>
    </submittedName>
</protein>
<feature type="non-terminal residue" evidence="1">
    <location>
        <position position="39"/>
    </location>
</feature>
<evidence type="ECO:0000313" key="2">
    <source>
        <dbReference type="Proteomes" id="UP000184485"/>
    </source>
</evidence>
<dbReference type="Proteomes" id="UP000184485">
    <property type="component" value="Unassembled WGS sequence"/>
</dbReference>
<reference evidence="1 2" key="1">
    <citation type="submission" date="2016-11" db="EMBL/GenBank/DDBJ databases">
        <authorList>
            <person name="Jaros S."/>
            <person name="Januszkiewicz K."/>
            <person name="Wedrychowicz H."/>
        </authorList>
    </citation>
    <scope>NUCLEOTIDE SEQUENCE [LARGE SCALE GENOMIC DNA]</scope>
    <source>
        <strain evidence="1 2">DSM 19436</strain>
    </source>
</reference>
<name>A0A1M5C235_9HYPH</name>
<keyword evidence="2" id="KW-1185">Reference proteome</keyword>
<dbReference type="AlphaFoldDB" id="A0A1M5C235"/>